<feature type="signal peptide" evidence="1">
    <location>
        <begin position="1"/>
        <end position="19"/>
    </location>
</feature>
<dbReference type="Proteomes" id="UP001362999">
    <property type="component" value="Unassembled WGS sequence"/>
</dbReference>
<feature type="chain" id="PRO_5043810473" evidence="1">
    <location>
        <begin position="20"/>
        <end position="101"/>
    </location>
</feature>
<dbReference type="EMBL" id="JAWWNJ010000010">
    <property type="protein sequence ID" value="KAK7046925.1"/>
    <property type="molecule type" value="Genomic_DNA"/>
</dbReference>
<evidence type="ECO:0000313" key="2">
    <source>
        <dbReference type="EMBL" id="KAK7046925.1"/>
    </source>
</evidence>
<evidence type="ECO:0000313" key="3">
    <source>
        <dbReference type="Proteomes" id="UP001362999"/>
    </source>
</evidence>
<organism evidence="2 3">
    <name type="scientific">Favolaschia claudopus</name>
    <dbReference type="NCBI Taxonomy" id="2862362"/>
    <lineage>
        <taxon>Eukaryota</taxon>
        <taxon>Fungi</taxon>
        <taxon>Dikarya</taxon>
        <taxon>Basidiomycota</taxon>
        <taxon>Agaricomycotina</taxon>
        <taxon>Agaricomycetes</taxon>
        <taxon>Agaricomycetidae</taxon>
        <taxon>Agaricales</taxon>
        <taxon>Marasmiineae</taxon>
        <taxon>Mycenaceae</taxon>
        <taxon>Favolaschia</taxon>
    </lineage>
</organism>
<keyword evidence="1" id="KW-0732">Signal</keyword>
<comment type="caution">
    <text evidence="2">The sequence shown here is derived from an EMBL/GenBank/DDBJ whole genome shotgun (WGS) entry which is preliminary data.</text>
</comment>
<reference evidence="2 3" key="1">
    <citation type="journal article" date="2024" name="J Genomics">
        <title>Draft genome sequencing and assembly of Favolaschia claudopus CIRM-BRFM 2984 isolated from oak limbs.</title>
        <authorList>
            <person name="Navarro D."/>
            <person name="Drula E."/>
            <person name="Chaduli D."/>
            <person name="Cazenave R."/>
            <person name="Ahrendt S."/>
            <person name="Wang J."/>
            <person name="Lipzen A."/>
            <person name="Daum C."/>
            <person name="Barry K."/>
            <person name="Grigoriev I.V."/>
            <person name="Favel A."/>
            <person name="Rosso M.N."/>
            <person name="Martin F."/>
        </authorList>
    </citation>
    <scope>NUCLEOTIDE SEQUENCE [LARGE SCALE GENOMIC DNA]</scope>
    <source>
        <strain evidence="2 3">CIRM-BRFM 2984</strain>
    </source>
</reference>
<sequence>MFKLLALFAISALIGTSAAVPVRGHHGQKQAATGSTAAANTAVGTPCTAGAGGADAALPLCKDTPNGFGCTFSASTNACFGTPPCPGTVFTPADTAGLVCG</sequence>
<accession>A0AAW0D3G0</accession>
<proteinExistence type="predicted"/>
<dbReference type="AlphaFoldDB" id="A0AAW0D3G0"/>
<protein>
    <submittedName>
        <fullName evidence="2">Uncharacterized protein</fullName>
    </submittedName>
</protein>
<keyword evidence="3" id="KW-1185">Reference proteome</keyword>
<evidence type="ECO:0000256" key="1">
    <source>
        <dbReference type="SAM" id="SignalP"/>
    </source>
</evidence>
<gene>
    <name evidence="2" type="ORF">R3P38DRAFT_3176259</name>
</gene>
<name>A0AAW0D3G0_9AGAR</name>